<evidence type="ECO:0000313" key="3">
    <source>
        <dbReference type="Proteomes" id="UP000450000"/>
    </source>
</evidence>
<dbReference type="RefSeq" id="WP_153470890.1">
    <property type="nucleotide sequence ID" value="NZ_WBOF01000005.1"/>
</dbReference>
<feature type="region of interest" description="Disordered" evidence="1">
    <location>
        <begin position="1"/>
        <end position="20"/>
    </location>
</feature>
<comment type="caution">
    <text evidence="2">The sequence shown here is derived from an EMBL/GenBank/DDBJ whole genome shotgun (WGS) entry which is preliminary data.</text>
</comment>
<dbReference type="Proteomes" id="UP000450000">
    <property type="component" value="Unassembled WGS sequence"/>
</dbReference>
<evidence type="ECO:0000256" key="1">
    <source>
        <dbReference type="SAM" id="MobiDB-lite"/>
    </source>
</evidence>
<gene>
    <name evidence="2" type="ORF">F7Q99_36925</name>
</gene>
<evidence type="ECO:0000313" key="2">
    <source>
        <dbReference type="EMBL" id="MQS17626.1"/>
    </source>
</evidence>
<keyword evidence="3" id="KW-1185">Reference proteome</keyword>
<organism evidence="2 3">
    <name type="scientific">Streptomyces kaniharaensis</name>
    <dbReference type="NCBI Taxonomy" id="212423"/>
    <lineage>
        <taxon>Bacteria</taxon>
        <taxon>Bacillati</taxon>
        <taxon>Actinomycetota</taxon>
        <taxon>Actinomycetes</taxon>
        <taxon>Kitasatosporales</taxon>
        <taxon>Streptomycetaceae</taxon>
        <taxon>Streptomyces</taxon>
    </lineage>
</organism>
<protein>
    <submittedName>
        <fullName evidence="2">Uncharacterized protein</fullName>
    </submittedName>
</protein>
<dbReference type="AlphaFoldDB" id="A0A6N7L0X5"/>
<dbReference type="EMBL" id="WBOF01000005">
    <property type="protein sequence ID" value="MQS17626.1"/>
    <property type="molecule type" value="Genomic_DNA"/>
</dbReference>
<reference evidence="2 3" key="1">
    <citation type="submission" date="2019-09" db="EMBL/GenBank/DDBJ databases">
        <title>Genome Sequences of Streptomyces kaniharaensis ATCC 21070.</title>
        <authorList>
            <person name="Zhu W."/>
            <person name="De Crecy-Lagard V."/>
            <person name="Richards N.G."/>
        </authorList>
    </citation>
    <scope>NUCLEOTIDE SEQUENCE [LARGE SCALE GENOMIC DNA]</scope>
    <source>
        <strain evidence="2 3">SF-557</strain>
    </source>
</reference>
<proteinExistence type="predicted"/>
<accession>A0A6N7L0X5</accession>
<dbReference type="OrthoDB" id="4263046at2"/>
<name>A0A6N7L0X5_9ACTN</name>
<sequence length="84" mass="8739">MTSSQPRGLHALIPTARQAATPGERAAAQMLHLRTAAVPVPVLAAAAELIAAHLEDPDPVTREAAADVHAHLVSVLENAAPKRE</sequence>